<feature type="transmembrane region" description="Helical" evidence="1">
    <location>
        <begin position="34"/>
        <end position="58"/>
    </location>
</feature>
<evidence type="ECO:0000313" key="4">
    <source>
        <dbReference type="Proteomes" id="UP000062788"/>
    </source>
</evidence>
<keyword evidence="4" id="KW-1185">Reference proteome</keyword>
<proteinExistence type="predicted"/>
<dbReference type="OrthoDB" id="9797746at2"/>
<evidence type="ECO:0000256" key="1">
    <source>
        <dbReference type="SAM" id="Phobius"/>
    </source>
</evidence>
<reference evidence="3 4" key="1">
    <citation type="submission" date="2015-11" db="EMBL/GenBank/DDBJ databases">
        <title>Expanding the genomic diversity of Burkholderia species for the development of highly accurate diagnostics.</title>
        <authorList>
            <person name="Sahl J."/>
            <person name="Keim P."/>
            <person name="Wagner D."/>
        </authorList>
    </citation>
    <scope>NUCLEOTIDE SEQUENCE [LARGE SCALE GENOMIC DNA]</scope>
    <source>
        <strain evidence="3 4">TSV85</strain>
    </source>
</reference>
<evidence type="ECO:0000313" key="3">
    <source>
        <dbReference type="EMBL" id="KVE25717.1"/>
    </source>
</evidence>
<gene>
    <name evidence="3" type="ORF">WS67_17595</name>
</gene>
<dbReference type="RefSeq" id="WP_059518713.1">
    <property type="nucleotide sequence ID" value="NZ_CP013449.1"/>
</dbReference>
<name>A0A118DN02_9BURK</name>
<dbReference type="NCBIfam" id="TIGR03647">
    <property type="entry name" value="Na_symport_sm"/>
    <property type="match status" value="1"/>
</dbReference>
<dbReference type="EMBL" id="LOWA01000037">
    <property type="protein sequence ID" value="KVE25717.1"/>
    <property type="molecule type" value="Genomic_DNA"/>
</dbReference>
<feature type="domain" description="Sodium symporter small subunit" evidence="2">
    <location>
        <begin position="27"/>
        <end position="98"/>
    </location>
</feature>
<sequence length="123" mass="13232">MAASSSPTPPHPAEPPLVPEPLARAHARYWRFNVALIAVLSATGALVSFIVPFFATALAHLRFAGFSLPFYLGAQGAILVYVALIVVYIVLMQRADKTLRHAYDAYAARQERDAAAPTDPGPC</sequence>
<keyword evidence="1" id="KW-0472">Membrane</keyword>
<organism evidence="3 4">
    <name type="scientific">Burkholderia singularis</name>
    <dbReference type="NCBI Taxonomy" id="1503053"/>
    <lineage>
        <taxon>Bacteria</taxon>
        <taxon>Pseudomonadati</taxon>
        <taxon>Pseudomonadota</taxon>
        <taxon>Betaproteobacteria</taxon>
        <taxon>Burkholderiales</taxon>
        <taxon>Burkholderiaceae</taxon>
        <taxon>Burkholderia</taxon>
        <taxon>pseudomallei group</taxon>
    </lineage>
</organism>
<feature type="transmembrane region" description="Helical" evidence="1">
    <location>
        <begin position="70"/>
        <end position="91"/>
    </location>
</feature>
<evidence type="ECO:0000259" key="2">
    <source>
        <dbReference type="Pfam" id="PF13937"/>
    </source>
</evidence>
<comment type="caution">
    <text evidence="3">The sequence shown here is derived from an EMBL/GenBank/DDBJ whole genome shotgun (WGS) entry which is preliminary data.</text>
</comment>
<protein>
    <recommendedName>
        <fullName evidence="2">Sodium symporter small subunit domain-containing protein</fullName>
    </recommendedName>
</protein>
<keyword evidence="1" id="KW-1133">Transmembrane helix</keyword>
<dbReference type="Pfam" id="PF13937">
    <property type="entry name" value="DUF4212"/>
    <property type="match status" value="1"/>
</dbReference>
<keyword evidence="1" id="KW-0812">Transmembrane</keyword>
<accession>A0A118DN02</accession>
<dbReference type="AlphaFoldDB" id="A0A118DN02"/>
<dbReference type="InterPro" id="IPR019886">
    <property type="entry name" value="Na_symporter_ssu"/>
</dbReference>
<dbReference type="Proteomes" id="UP000062788">
    <property type="component" value="Unassembled WGS sequence"/>
</dbReference>